<dbReference type="Pfam" id="PF06831">
    <property type="entry name" value="H2TH"/>
    <property type="match status" value="1"/>
</dbReference>
<dbReference type="GO" id="GO:0003684">
    <property type="term" value="F:damaged DNA binding"/>
    <property type="evidence" value="ECO:0007669"/>
    <property type="project" value="InterPro"/>
</dbReference>
<accession>A0A4R3YKA1</accession>
<dbReference type="EC" id="3.2.2.23" evidence="5"/>
<dbReference type="GeneID" id="98916415"/>
<evidence type="ECO:0000256" key="6">
    <source>
        <dbReference type="ARBA" id="ARBA00012720"/>
    </source>
</evidence>
<dbReference type="InterPro" id="IPR010979">
    <property type="entry name" value="Ribosomal_uS13-like_H2TH"/>
</dbReference>
<dbReference type="InterPro" id="IPR035937">
    <property type="entry name" value="FPG_N"/>
</dbReference>
<dbReference type="AlphaFoldDB" id="A0A4R3YKA1"/>
<dbReference type="GO" id="GO:0140078">
    <property type="term" value="F:class I DNA-(apurinic or apyrimidinic site) endonuclease activity"/>
    <property type="evidence" value="ECO:0007669"/>
    <property type="project" value="UniProtKB-EC"/>
</dbReference>
<dbReference type="PROSITE" id="PS01242">
    <property type="entry name" value="ZF_FPG_1"/>
    <property type="match status" value="1"/>
</dbReference>
<dbReference type="PANTHER" id="PTHR22993:SF9">
    <property type="entry name" value="FORMAMIDOPYRIMIDINE-DNA GLYCOSYLASE"/>
    <property type="match status" value="1"/>
</dbReference>
<evidence type="ECO:0000256" key="4">
    <source>
        <dbReference type="ARBA" id="ARBA00011245"/>
    </source>
</evidence>
<protein>
    <recommendedName>
        <fullName evidence="7">Formamidopyrimidine-DNA glycosylase</fullName>
        <ecNumber evidence="5">3.2.2.23</ecNumber>
        <ecNumber evidence="6">4.2.99.18</ecNumber>
    </recommendedName>
    <alternativeName>
        <fullName evidence="18">DNA-(apurinic or apyrimidinic site) lyase MutM</fullName>
    </alternativeName>
</protein>
<dbReference type="RefSeq" id="WP_066443813.1">
    <property type="nucleotide sequence ID" value="NZ_JANKBF010000001.1"/>
</dbReference>
<evidence type="ECO:0000256" key="9">
    <source>
        <dbReference type="ARBA" id="ARBA00022763"/>
    </source>
</evidence>
<evidence type="ECO:0000259" key="21">
    <source>
        <dbReference type="PROSITE" id="PS51066"/>
    </source>
</evidence>
<evidence type="ECO:0000256" key="5">
    <source>
        <dbReference type="ARBA" id="ARBA00012024"/>
    </source>
</evidence>
<dbReference type="GO" id="GO:0006284">
    <property type="term" value="P:base-excision repair"/>
    <property type="evidence" value="ECO:0007669"/>
    <property type="project" value="InterPro"/>
</dbReference>
<dbReference type="Proteomes" id="UP000295515">
    <property type="component" value="Unassembled WGS sequence"/>
</dbReference>
<dbReference type="SMART" id="SM00898">
    <property type="entry name" value="Fapy_DNA_glyco"/>
    <property type="match status" value="1"/>
</dbReference>
<dbReference type="Pfam" id="PF01149">
    <property type="entry name" value="Fapy_DNA_glyco"/>
    <property type="match status" value="1"/>
</dbReference>
<evidence type="ECO:0000256" key="12">
    <source>
        <dbReference type="ARBA" id="ARBA00022833"/>
    </source>
</evidence>
<evidence type="ECO:0000256" key="10">
    <source>
        <dbReference type="ARBA" id="ARBA00022771"/>
    </source>
</evidence>
<sequence>MSELPEIESVVYFLRPHLVNRTIKKVILEKESILVNCSKLELIDHLTNRTIIDFSRRGKILIFSLDDQSKLFIHPRMVGQLITCYKEFPEIKHTHFIMEFDNDEEFRYIDVRRLGKLYYLRDGEDVSVTGINKLGLEYNNSQLDIDYLKLHLSHFKKTIKDALLDQSIITGIGNIYADEILFSAGIIPNKKAKELSDDEINDLFISIQDTLDNYIEINESVGYDEYLKGEGRDFKNMHILRLYDSEICPACGDKLTRIKISSRTTVYCPHCQK</sequence>
<comment type="subunit">
    <text evidence="4">Monomer.</text>
</comment>
<dbReference type="PROSITE" id="PS50159">
    <property type="entry name" value="RIBOSOMAL_S13_2"/>
    <property type="match status" value="1"/>
</dbReference>
<dbReference type="InterPro" id="IPR020629">
    <property type="entry name" value="FPG_Glyclase"/>
</dbReference>
<dbReference type="InterPro" id="IPR015886">
    <property type="entry name" value="H2TH_FPG"/>
</dbReference>
<feature type="domain" description="Formamidopyrimidine-DNA glycosylase catalytic" evidence="22">
    <location>
        <begin position="2"/>
        <end position="115"/>
    </location>
</feature>
<dbReference type="PANTHER" id="PTHR22993">
    <property type="entry name" value="FORMAMIDOPYRIMIDINE-DNA GLYCOSYLASE"/>
    <property type="match status" value="1"/>
</dbReference>
<dbReference type="SUPFAM" id="SSF57716">
    <property type="entry name" value="Glucocorticoid receptor-like (DNA-binding domain)"/>
    <property type="match status" value="1"/>
</dbReference>
<comment type="cofactor">
    <cofactor evidence="2">
        <name>Zn(2+)</name>
        <dbReference type="ChEBI" id="CHEBI:29105"/>
    </cofactor>
</comment>
<dbReference type="GO" id="GO:0008270">
    <property type="term" value="F:zinc ion binding"/>
    <property type="evidence" value="ECO:0007669"/>
    <property type="project" value="UniProtKB-KW"/>
</dbReference>
<evidence type="ECO:0000256" key="20">
    <source>
        <dbReference type="PROSITE-ProRule" id="PRU00391"/>
    </source>
</evidence>
<feature type="domain" description="FPG-type" evidence="21">
    <location>
        <begin position="241"/>
        <end position="273"/>
    </location>
</feature>
<comment type="catalytic activity">
    <reaction evidence="19">
        <text>2'-deoxyribonucleotide-(2'-deoxyribose 5'-phosphate)-2'-deoxyribonucleotide-DNA = a 3'-end 2'-deoxyribonucleotide-(2,3-dehydro-2,3-deoxyribose 5'-phosphate)-DNA + a 5'-end 5'-phospho-2'-deoxyribonucleoside-DNA + H(+)</text>
        <dbReference type="Rhea" id="RHEA:66592"/>
        <dbReference type="Rhea" id="RHEA-COMP:13180"/>
        <dbReference type="Rhea" id="RHEA-COMP:16897"/>
        <dbReference type="Rhea" id="RHEA-COMP:17067"/>
        <dbReference type="ChEBI" id="CHEBI:15378"/>
        <dbReference type="ChEBI" id="CHEBI:136412"/>
        <dbReference type="ChEBI" id="CHEBI:157695"/>
        <dbReference type="ChEBI" id="CHEBI:167181"/>
        <dbReference type="EC" id="4.2.99.18"/>
    </reaction>
</comment>
<dbReference type="SUPFAM" id="SSF81624">
    <property type="entry name" value="N-terminal domain of MutM-like DNA repair proteins"/>
    <property type="match status" value="1"/>
</dbReference>
<dbReference type="PROSITE" id="PS51066">
    <property type="entry name" value="ZF_FPG_2"/>
    <property type="match status" value="1"/>
</dbReference>
<keyword evidence="10 20" id="KW-0863">Zinc-finger</keyword>
<keyword evidence="17" id="KW-0326">Glycosidase</keyword>
<evidence type="ECO:0000256" key="15">
    <source>
        <dbReference type="ARBA" id="ARBA00023239"/>
    </source>
</evidence>
<dbReference type="CDD" id="cd08966">
    <property type="entry name" value="EcFpg-like_N"/>
    <property type="match status" value="1"/>
</dbReference>
<keyword evidence="13" id="KW-0238">DNA-binding</keyword>
<dbReference type="Pfam" id="PF06827">
    <property type="entry name" value="zf-FPG_IleRS"/>
    <property type="match status" value="1"/>
</dbReference>
<dbReference type="EC" id="4.2.99.18" evidence="6"/>
<dbReference type="EMBL" id="SMCQ01000025">
    <property type="protein sequence ID" value="TCV92917.1"/>
    <property type="molecule type" value="Genomic_DNA"/>
</dbReference>
<name>A0A4R3YKA1_9FIRM</name>
<dbReference type="NCBIfam" id="TIGR00577">
    <property type="entry name" value="fpg"/>
    <property type="match status" value="1"/>
</dbReference>
<dbReference type="Gene3D" id="3.20.190.10">
    <property type="entry name" value="MutM-like, N-terminal"/>
    <property type="match status" value="1"/>
</dbReference>
<keyword evidence="11" id="KW-0378">Hydrolase</keyword>
<dbReference type="InterPro" id="IPR010663">
    <property type="entry name" value="Znf_FPG/IleRS"/>
</dbReference>
<evidence type="ECO:0000256" key="18">
    <source>
        <dbReference type="ARBA" id="ARBA00030638"/>
    </source>
</evidence>
<evidence type="ECO:0000256" key="13">
    <source>
        <dbReference type="ARBA" id="ARBA00023125"/>
    </source>
</evidence>
<evidence type="ECO:0000256" key="19">
    <source>
        <dbReference type="ARBA" id="ARBA00044632"/>
    </source>
</evidence>
<keyword evidence="12" id="KW-0862">Zinc</keyword>
<evidence type="ECO:0000256" key="17">
    <source>
        <dbReference type="ARBA" id="ARBA00023295"/>
    </source>
</evidence>
<evidence type="ECO:0000256" key="14">
    <source>
        <dbReference type="ARBA" id="ARBA00023204"/>
    </source>
</evidence>
<comment type="catalytic activity">
    <reaction evidence="1">
        <text>Hydrolysis of DNA containing ring-opened 7-methylguanine residues, releasing 2,6-diamino-4-hydroxy-5-(N-methyl)formamidopyrimidine.</text>
        <dbReference type="EC" id="3.2.2.23"/>
    </reaction>
</comment>
<dbReference type="GO" id="GO:0034039">
    <property type="term" value="F:8-oxo-7,8-dihydroguanine DNA N-glycosylase activity"/>
    <property type="evidence" value="ECO:0007669"/>
    <property type="project" value="TreeGrafter"/>
</dbReference>
<keyword evidence="14" id="KW-0234">DNA repair</keyword>
<evidence type="ECO:0000256" key="16">
    <source>
        <dbReference type="ARBA" id="ARBA00023268"/>
    </source>
</evidence>
<keyword evidence="8" id="KW-0479">Metal-binding</keyword>
<keyword evidence="9" id="KW-0227">DNA damage</keyword>
<dbReference type="SMART" id="SM01232">
    <property type="entry name" value="H2TH"/>
    <property type="match status" value="1"/>
</dbReference>
<dbReference type="SUPFAM" id="SSF46946">
    <property type="entry name" value="S13-like H2TH domain"/>
    <property type="match status" value="1"/>
</dbReference>
<proteinExistence type="inferred from homology"/>
<evidence type="ECO:0000313" key="24">
    <source>
        <dbReference type="Proteomes" id="UP000295515"/>
    </source>
</evidence>
<dbReference type="InterPro" id="IPR000214">
    <property type="entry name" value="Znf_DNA_glyclase/AP_lyase"/>
</dbReference>
<evidence type="ECO:0000256" key="11">
    <source>
        <dbReference type="ARBA" id="ARBA00022801"/>
    </source>
</evidence>
<dbReference type="InterPro" id="IPR015887">
    <property type="entry name" value="DNA_glyclase_Znf_dom_DNA_BS"/>
</dbReference>
<dbReference type="InterPro" id="IPR012319">
    <property type="entry name" value="FPG_cat"/>
</dbReference>
<comment type="caution">
    <text evidence="23">The sequence shown here is derived from an EMBL/GenBank/DDBJ whole genome shotgun (WGS) entry which is preliminary data.</text>
</comment>
<dbReference type="PROSITE" id="PS51068">
    <property type="entry name" value="FPG_CAT"/>
    <property type="match status" value="1"/>
</dbReference>
<evidence type="ECO:0000256" key="8">
    <source>
        <dbReference type="ARBA" id="ARBA00022723"/>
    </source>
</evidence>
<dbReference type="NCBIfam" id="NF002211">
    <property type="entry name" value="PRK01103.1"/>
    <property type="match status" value="1"/>
</dbReference>
<organism evidence="23 24">
    <name type="scientific">Longibaculum muris</name>
    <dbReference type="NCBI Taxonomy" id="1796628"/>
    <lineage>
        <taxon>Bacteria</taxon>
        <taxon>Bacillati</taxon>
        <taxon>Bacillota</taxon>
        <taxon>Erysipelotrichia</taxon>
        <taxon>Erysipelotrichales</taxon>
        <taxon>Coprobacillaceae</taxon>
        <taxon>Longibaculum</taxon>
    </lineage>
</organism>
<comment type="similarity">
    <text evidence="3">Belongs to the FPG family.</text>
</comment>
<evidence type="ECO:0000256" key="2">
    <source>
        <dbReference type="ARBA" id="ARBA00001947"/>
    </source>
</evidence>
<keyword evidence="16" id="KW-0511">Multifunctional enzyme</keyword>
<evidence type="ECO:0000256" key="3">
    <source>
        <dbReference type="ARBA" id="ARBA00009409"/>
    </source>
</evidence>
<evidence type="ECO:0000256" key="7">
    <source>
        <dbReference type="ARBA" id="ARBA00016240"/>
    </source>
</evidence>
<keyword evidence="24" id="KW-1185">Reference proteome</keyword>
<gene>
    <name evidence="23" type="ORF">EDD60_1255</name>
</gene>
<evidence type="ECO:0000256" key="1">
    <source>
        <dbReference type="ARBA" id="ARBA00001668"/>
    </source>
</evidence>
<evidence type="ECO:0000313" key="23">
    <source>
        <dbReference type="EMBL" id="TCV92917.1"/>
    </source>
</evidence>
<keyword evidence="15 23" id="KW-0456">Lyase</keyword>
<evidence type="ECO:0000259" key="22">
    <source>
        <dbReference type="PROSITE" id="PS51068"/>
    </source>
</evidence>
<dbReference type="Gene3D" id="1.10.8.50">
    <property type="match status" value="1"/>
</dbReference>
<reference evidence="23 24" key="1">
    <citation type="submission" date="2019-03" db="EMBL/GenBank/DDBJ databases">
        <title>Genomic Encyclopedia of Type Strains, Phase IV (KMG-IV): sequencing the most valuable type-strain genomes for metagenomic binning, comparative biology and taxonomic classification.</title>
        <authorList>
            <person name="Goeker M."/>
        </authorList>
    </citation>
    <scope>NUCLEOTIDE SEQUENCE [LARGE SCALE GENOMIC DNA]</scope>
    <source>
        <strain evidence="23 24">DSM 29487</strain>
    </source>
</reference>